<evidence type="ECO:0000313" key="2">
    <source>
        <dbReference type="Proteomes" id="UP000610746"/>
    </source>
</evidence>
<name>A0A8J8GBF0_9FLAO</name>
<dbReference type="Proteomes" id="UP000610746">
    <property type="component" value="Unassembled WGS sequence"/>
</dbReference>
<accession>A0A8J8GBF0</accession>
<dbReference type="RefSeq" id="WP_173780665.1">
    <property type="nucleotide sequence ID" value="NZ_JABSNO010000052.1"/>
</dbReference>
<organism evidence="1 2">
    <name type="scientific">Frigoriflavimonas asaccharolytica</name>
    <dbReference type="NCBI Taxonomy" id="2735899"/>
    <lineage>
        <taxon>Bacteria</taxon>
        <taxon>Pseudomonadati</taxon>
        <taxon>Bacteroidota</taxon>
        <taxon>Flavobacteriia</taxon>
        <taxon>Flavobacteriales</taxon>
        <taxon>Weeksellaceae</taxon>
        <taxon>Frigoriflavimonas</taxon>
    </lineage>
</organism>
<gene>
    <name evidence="1" type="ORF">HNQ03_003250</name>
</gene>
<sequence>MQKKVKGYLTQDSLPILLERQIMRGYDVKEKGLDASSDYKYSSEDFQIARKLSEYALIKNGFKLLDEKHFENKIKNMFGFESEGKSITNFLIEYPCSRKKMPIN</sequence>
<evidence type="ECO:0000313" key="1">
    <source>
        <dbReference type="EMBL" id="NRS94145.1"/>
    </source>
</evidence>
<comment type="caution">
    <text evidence="1">The sequence shown here is derived from an EMBL/GenBank/DDBJ whole genome shotgun (WGS) entry which is preliminary data.</text>
</comment>
<dbReference type="EMBL" id="JABSNO010000052">
    <property type="protein sequence ID" value="NRS94145.1"/>
    <property type="molecule type" value="Genomic_DNA"/>
</dbReference>
<dbReference type="AlphaFoldDB" id="A0A8J8GBF0"/>
<protein>
    <submittedName>
        <fullName evidence="1">Uncharacterized protein</fullName>
    </submittedName>
</protein>
<proteinExistence type="predicted"/>
<reference evidence="1" key="1">
    <citation type="submission" date="2020-05" db="EMBL/GenBank/DDBJ databases">
        <title>Genomic Encyclopedia of Type Strains, Phase IV (KMG-V): Genome sequencing to study the core and pangenomes of soil and plant-associated prokaryotes.</title>
        <authorList>
            <person name="Whitman W."/>
        </authorList>
    </citation>
    <scope>NUCLEOTIDE SEQUENCE</scope>
    <source>
        <strain evidence="1">16F</strain>
    </source>
</reference>
<keyword evidence="2" id="KW-1185">Reference proteome</keyword>